<dbReference type="RefSeq" id="XP_053579068.1">
    <property type="nucleotide sequence ID" value="XM_053735502.1"/>
</dbReference>
<proteinExistence type="predicted"/>
<protein>
    <submittedName>
        <fullName evidence="1">Uncharacterized protein</fullName>
    </submittedName>
</protein>
<reference evidence="1 2" key="1">
    <citation type="submission" date="2019-12" db="EMBL/GenBank/DDBJ databases">
        <title>Chromosome-level assembly of the Caenorhabditis remanei genome.</title>
        <authorList>
            <person name="Teterina A.A."/>
            <person name="Willis J.H."/>
            <person name="Phillips P.C."/>
        </authorList>
    </citation>
    <scope>NUCLEOTIDE SEQUENCE [LARGE SCALE GENOMIC DNA]</scope>
    <source>
        <strain evidence="1 2">PX506</strain>
        <tissue evidence="1">Whole organism</tissue>
    </source>
</reference>
<dbReference type="Proteomes" id="UP000483820">
    <property type="component" value="Chromosome X"/>
</dbReference>
<evidence type="ECO:0000313" key="2">
    <source>
        <dbReference type="Proteomes" id="UP000483820"/>
    </source>
</evidence>
<dbReference type="EMBL" id="WUAV01000006">
    <property type="protein sequence ID" value="KAF1747210.1"/>
    <property type="molecule type" value="Genomic_DNA"/>
</dbReference>
<dbReference type="GeneID" id="78777705"/>
<evidence type="ECO:0000313" key="1">
    <source>
        <dbReference type="EMBL" id="KAF1747210.1"/>
    </source>
</evidence>
<organism evidence="1 2">
    <name type="scientific">Caenorhabditis remanei</name>
    <name type="common">Caenorhabditis vulgaris</name>
    <dbReference type="NCBI Taxonomy" id="31234"/>
    <lineage>
        <taxon>Eukaryota</taxon>
        <taxon>Metazoa</taxon>
        <taxon>Ecdysozoa</taxon>
        <taxon>Nematoda</taxon>
        <taxon>Chromadorea</taxon>
        <taxon>Rhabditida</taxon>
        <taxon>Rhabditina</taxon>
        <taxon>Rhabditomorpha</taxon>
        <taxon>Rhabditoidea</taxon>
        <taxon>Rhabditidae</taxon>
        <taxon>Peloderinae</taxon>
        <taxon>Caenorhabditis</taxon>
    </lineage>
</organism>
<comment type="caution">
    <text evidence="1">The sequence shown here is derived from an EMBL/GenBank/DDBJ whole genome shotgun (WGS) entry which is preliminary data.</text>
</comment>
<dbReference type="CTD" id="78777705"/>
<sequence length="181" mass="20359">MQTPWLRESQLDDDIFEEKMLFIMTFDKERERSMSYNILPGANERWESVEKDWLVVGNLSGGTDDFSGCLDVCLSSGLLEWLRCWLRGNSWLEESLGKLDRVVVNILAINEIIHVGQCIIEVLAGNLPDSHVLSTDGILTDLLQVTVDQTEVVGVDANGFDFWVQLQFIHGKGSLNSVGEL</sequence>
<name>A0A6A5FWZ3_CAERE</name>
<accession>A0A6A5FWZ3</accession>
<dbReference type="KEGG" id="crq:GCK72_023672"/>
<gene>
    <name evidence="1" type="ORF">GCK72_023672</name>
</gene>
<dbReference type="AlphaFoldDB" id="A0A6A5FWZ3"/>